<evidence type="ECO:0000313" key="8">
    <source>
        <dbReference type="EMBL" id="EFC38123.1"/>
    </source>
</evidence>
<evidence type="ECO:0000313" key="9">
    <source>
        <dbReference type="Proteomes" id="UP000006671"/>
    </source>
</evidence>
<reference evidence="8 9" key="1">
    <citation type="journal article" date="2010" name="Cell">
        <title>The genome of Naegleria gruberi illuminates early eukaryotic versatility.</title>
        <authorList>
            <person name="Fritz-Laylin L.K."/>
            <person name="Prochnik S.E."/>
            <person name="Ginger M.L."/>
            <person name="Dacks J.B."/>
            <person name="Carpenter M.L."/>
            <person name="Field M.C."/>
            <person name="Kuo A."/>
            <person name="Paredez A."/>
            <person name="Chapman J."/>
            <person name="Pham J."/>
            <person name="Shu S."/>
            <person name="Neupane R."/>
            <person name="Cipriano M."/>
            <person name="Mancuso J."/>
            <person name="Tu H."/>
            <person name="Salamov A."/>
            <person name="Lindquist E."/>
            <person name="Shapiro H."/>
            <person name="Lucas S."/>
            <person name="Grigoriev I.V."/>
            <person name="Cande W.Z."/>
            <person name="Fulton C."/>
            <person name="Rokhsar D.S."/>
            <person name="Dawson S.C."/>
        </authorList>
    </citation>
    <scope>NUCLEOTIDE SEQUENCE [LARGE SCALE GENOMIC DNA]</scope>
    <source>
        <strain evidence="8 9">NEG-M</strain>
    </source>
</reference>
<dbReference type="PROSITE" id="PS00109">
    <property type="entry name" value="PROTEIN_KINASE_TYR"/>
    <property type="match status" value="1"/>
</dbReference>
<dbReference type="Gene3D" id="1.10.510.10">
    <property type="entry name" value="Transferase(Phosphotransferase) domain 1"/>
    <property type="match status" value="1"/>
</dbReference>
<dbReference type="Proteomes" id="UP000006671">
    <property type="component" value="Unassembled WGS sequence"/>
</dbReference>
<sequence>MINSSSSSLGRSEETKTPTKENSIFRPTPKLTSIDFTCLYPSSASKVAAAVSRSYDSSSSESSPLLRSFSFPSISSLASPSAKSKASKKPNSTFGLVNGNDHHLYIIEGTGGGADDGGGGGGGGTAASKSSYFVTESLLQERVKFIKERMLLLVDLSGVTLRSLQDVNTVQQVLQESIGSHMRTILQTAQKHRKDKNGKLYFPATSSSSSLRQQQQYQMDCFVCYDNFTYYNSELWSKFQNTMEYLQQQFNFRTFEEFTCRTQFEDHIVETTNIMDSSHLAESHTFSRSLSPPKSTYFQPSSPNSTTTCSSSFGNITSYSMSSVLPSPSESTAQFDAAQQEPIVVKNVIEYCLRYSSPPTPKSSNHIVDEKNLKPADIYMIINEQFELYRILSKGTYGTVYKGLDKVTGKNVAVKELDLEMMDKIGAIEFAQRETFVYIVTEFCENGALENPLEEHEQHNEDDVQRYFVQMVMAIDHMHNVLSILHRDLTLSNVCLDADRNVKIVDFGLSDKFEKGKKYHRLFVGNGAYCCPELLLKKCYAEEIDIYALGVVLYKLLTGFLPFKTAKEKFEMNYYIPLEEEEGISEKTKYVIEHLLEVNSANRWTLEDVMQSDWFLDGYKKWITKK</sequence>
<dbReference type="PANTHER" id="PTHR24346">
    <property type="entry name" value="MAP/MICROTUBULE AFFINITY-REGULATING KINASE"/>
    <property type="match status" value="1"/>
</dbReference>
<dbReference type="PROSITE" id="PS50011">
    <property type="entry name" value="PROTEIN_KINASE_DOM"/>
    <property type="match status" value="1"/>
</dbReference>
<dbReference type="GO" id="GO:0004674">
    <property type="term" value="F:protein serine/threonine kinase activity"/>
    <property type="evidence" value="ECO:0007669"/>
    <property type="project" value="UniProtKB-KW"/>
</dbReference>
<keyword evidence="4" id="KW-0418">Kinase</keyword>
<feature type="region of interest" description="Disordered" evidence="6">
    <location>
        <begin position="285"/>
        <end position="305"/>
    </location>
</feature>
<dbReference type="VEuPathDB" id="AmoebaDB:NAEGRDRAFT_81718"/>
<dbReference type="PANTHER" id="PTHR24346:SF82">
    <property type="entry name" value="KP78A-RELATED"/>
    <property type="match status" value="1"/>
</dbReference>
<organism evidence="9">
    <name type="scientific">Naegleria gruberi</name>
    <name type="common">Amoeba</name>
    <dbReference type="NCBI Taxonomy" id="5762"/>
    <lineage>
        <taxon>Eukaryota</taxon>
        <taxon>Discoba</taxon>
        <taxon>Heterolobosea</taxon>
        <taxon>Tetramitia</taxon>
        <taxon>Eutetramitia</taxon>
        <taxon>Vahlkampfiidae</taxon>
        <taxon>Naegleria</taxon>
    </lineage>
</organism>
<keyword evidence="5" id="KW-0067">ATP-binding</keyword>
<dbReference type="OMA" id="MDKIGAI"/>
<evidence type="ECO:0000259" key="7">
    <source>
        <dbReference type="PROSITE" id="PS50011"/>
    </source>
</evidence>
<dbReference type="KEGG" id="ngr:NAEGRDRAFT_81718"/>
<feature type="compositionally biased region" description="Polar residues" evidence="6">
    <location>
        <begin position="285"/>
        <end position="299"/>
    </location>
</feature>
<feature type="domain" description="Protein kinase" evidence="7">
    <location>
        <begin position="386"/>
        <end position="615"/>
    </location>
</feature>
<evidence type="ECO:0000256" key="6">
    <source>
        <dbReference type="SAM" id="MobiDB-lite"/>
    </source>
</evidence>
<dbReference type="STRING" id="5762.D2VYJ5"/>
<dbReference type="SUPFAM" id="SSF56112">
    <property type="entry name" value="Protein kinase-like (PK-like)"/>
    <property type="match status" value="1"/>
</dbReference>
<evidence type="ECO:0000256" key="2">
    <source>
        <dbReference type="ARBA" id="ARBA00022679"/>
    </source>
</evidence>
<dbReference type="EMBL" id="GG738911">
    <property type="protein sequence ID" value="EFC38123.1"/>
    <property type="molecule type" value="Genomic_DNA"/>
</dbReference>
<dbReference type="OrthoDB" id="541276at2759"/>
<dbReference type="InterPro" id="IPR000719">
    <property type="entry name" value="Prot_kinase_dom"/>
</dbReference>
<name>D2VYJ5_NAEGR</name>
<dbReference type="GO" id="GO:0005737">
    <property type="term" value="C:cytoplasm"/>
    <property type="evidence" value="ECO:0007669"/>
    <property type="project" value="TreeGrafter"/>
</dbReference>
<proteinExistence type="predicted"/>
<dbReference type="GO" id="GO:0005524">
    <property type="term" value="F:ATP binding"/>
    <property type="evidence" value="ECO:0007669"/>
    <property type="project" value="UniProtKB-KW"/>
</dbReference>
<keyword evidence="2" id="KW-0808">Transferase</keyword>
<dbReference type="GeneID" id="8857965"/>
<accession>D2VYJ5</accession>
<evidence type="ECO:0000256" key="5">
    <source>
        <dbReference type="ARBA" id="ARBA00022840"/>
    </source>
</evidence>
<dbReference type="Pfam" id="PF00069">
    <property type="entry name" value="Pkinase"/>
    <property type="match status" value="1"/>
</dbReference>
<protein>
    <submittedName>
        <fullName evidence="8">Predicted protein</fullName>
    </submittedName>
</protein>
<dbReference type="InParanoid" id="D2VYJ5"/>
<keyword evidence="3" id="KW-0547">Nucleotide-binding</keyword>
<keyword evidence="1" id="KW-0723">Serine/threonine-protein kinase</keyword>
<gene>
    <name evidence="8" type="ORF">NAEGRDRAFT_81718</name>
</gene>
<dbReference type="InterPro" id="IPR011009">
    <property type="entry name" value="Kinase-like_dom_sf"/>
</dbReference>
<evidence type="ECO:0000256" key="1">
    <source>
        <dbReference type="ARBA" id="ARBA00022527"/>
    </source>
</evidence>
<dbReference type="eggNOG" id="KOG0586">
    <property type="taxonomic scope" value="Eukaryota"/>
</dbReference>
<evidence type="ECO:0000256" key="4">
    <source>
        <dbReference type="ARBA" id="ARBA00022777"/>
    </source>
</evidence>
<feature type="region of interest" description="Disordered" evidence="6">
    <location>
        <begin position="1"/>
        <end position="27"/>
    </location>
</feature>
<keyword evidence="9" id="KW-1185">Reference proteome</keyword>
<dbReference type="RefSeq" id="XP_002670867.1">
    <property type="nucleotide sequence ID" value="XM_002670821.1"/>
</dbReference>
<dbReference type="InterPro" id="IPR008266">
    <property type="entry name" value="Tyr_kinase_AS"/>
</dbReference>
<dbReference type="GO" id="GO:0035556">
    <property type="term" value="P:intracellular signal transduction"/>
    <property type="evidence" value="ECO:0007669"/>
    <property type="project" value="TreeGrafter"/>
</dbReference>
<evidence type="ECO:0000256" key="3">
    <source>
        <dbReference type="ARBA" id="ARBA00022741"/>
    </source>
</evidence>
<dbReference type="AlphaFoldDB" id="D2VYJ5"/>